<dbReference type="STRING" id="29364.SAMN04487772_12310"/>
<dbReference type="Gene3D" id="3.40.190.10">
    <property type="entry name" value="Periplasmic binding protein-like II"/>
    <property type="match status" value="2"/>
</dbReference>
<keyword evidence="3" id="KW-1185">Reference proteome</keyword>
<dbReference type="Proteomes" id="UP000199800">
    <property type="component" value="Unassembled WGS sequence"/>
</dbReference>
<feature type="signal peptide" evidence="1">
    <location>
        <begin position="1"/>
        <end position="19"/>
    </location>
</feature>
<dbReference type="SUPFAM" id="SSF53850">
    <property type="entry name" value="Periplasmic binding protein-like II"/>
    <property type="match status" value="1"/>
</dbReference>
<reference evidence="2 3" key="1">
    <citation type="submission" date="2016-10" db="EMBL/GenBank/DDBJ databases">
        <authorList>
            <person name="de Groot N.N."/>
        </authorList>
    </citation>
    <scope>NUCLEOTIDE SEQUENCE [LARGE SCALE GENOMIC DNA]</scope>
    <source>
        <strain evidence="2 3">DSM 1801</strain>
    </source>
</reference>
<dbReference type="PROSITE" id="PS51257">
    <property type="entry name" value="PROKAR_LIPOPROTEIN"/>
    <property type="match status" value="1"/>
</dbReference>
<evidence type="ECO:0000313" key="2">
    <source>
        <dbReference type="EMBL" id="SET46703.1"/>
    </source>
</evidence>
<sequence length="552" mass="62738">MKRYIAGVIISMLCMLMLAGCSRIHQTDKAGRKPITFVFYNADGKEDPWTDPVAEAITKATGVTLETDYPINGSDERIALMIATGEYPDLIFAKGDAGALIDNGSLLDLSDLIDQYGPHIKQFYGEEYEKLRYSQEDKSIYQLSCTKIQNKVLETSGSAQLQWAVILANDYKIPRTLDQYEKMIKKYISHNPSIEGKKTIGISICCSDWHWYPTLSNPAGYIANGSPDNGQWIVDDKYKVHYKHAVKGQKEYYAWLNRMYAEGILDPEFATQTYADYLEKLASGRVLAIMDASWDYLEAEQALCAEGKYDRTYAGLPITMNKDMKCTALQEQGIATGWGIGITKSCKDPVRAVQFLDWLCTDEAQILVNWGIEGVNYYYDKAGKRYRSEAEVKRSEEDPNYAEETGVGKHNYPFPCYGSQKVDEKGNSFSVTTEESIIKEYNIAEKKALENWNVHMLTDIFPQADTLPKIEYSPLWAQVFPVEATRIEKKLDEIAWKGLIQCVVCKPELFDANWNWLQKSLKEAGREKVEAQLTEIVQAQVKLWQKQKEETG</sequence>
<accession>A0A1I0EMK2</accession>
<evidence type="ECO:0000256" key="1">
    <source>
        <dbReference type="SAM" id="SignalP"/>
    </source>
</evidence>
<dbReference type="EMBL" id="FOHN01000023">
    <property type="protein sequence ID" value="SET46703.1"/>
    <property type="molecule type" value="Genomic_DNA"/>
</dbReference>
<dbReference type="OrthoDB" id="54751at2"/>
<dbReference type="RefSeq" id="WP_092478563.1">
    <property type="nucleotide sequence ID" value="NZ_FOHN01000023.1"/>
</dbReference>
<organism evidence="2 3">
    <name type="scientific">[Clostridium] polysaccharolyticum</name>
    <dbReference type="NCBI Taxonomy" id="29364"/>
    <lineage>
        <taxon>Bacteria</taxon>
        <taxon>Bacillati</taxon>
        <taxon>Bacillota</taxon>
        <taxon>Clostridia</taxon>
        <taxon>Lachnospirales</taxon>
        <taxon>Lachnospiraceae</taxon>
    </lineage>
</organism>
<dbReference type="Pfam" id="PF13416">
    <property type="entry name" value="SBP_bac_8"/>
    <property type="match status" value="1"/>
</dbReference>
<feature type="chain" id="PRO_5038990230" evidence="1">
    <location>
        <begin position="20"/>
        <end position="552"/>
    </location>
</feature>
<dbReference type="PANTHER" id="PTHR43649">
    <property type="entry name" value="ARABINOSE-BINDING PROTEIN-RELATED"/>
    <property type="match status" value="1"/>
</dbReference>
<protein>
    <submittedName>
        <fullName evidence="2">Carbohydrate ABC transporter substrate-binding protein, CUT1 family (TC 3.A.1.1.-)</fullName>
    </submittedName>
</protein>
<proteinExistence type="predicted"/>
<evidence type="ECO:0000313" key="3">
    <source>
        <dbReference type="Proteomes" id="UP000199800"/>
    </source>
</evidence>
<dbReference type="InterPro" id="IPR050490">
    <property type="entry name" value="Bact_solute-bd_prot1"/>
</dbReference>
<dbReference type="AlphaFoldDB" id="A0A1I0EMK2"/>
<dbReference type="InterPro" id="IPR006059">
    <property type="entry name" value="SBP"/>
</dbReference>
<gene>
    <name evidence="2" type="ORF">SAMN04487772_12310</name>
</gene>
<dbReference type="PANTHER" id="PTHR43649:SF12">
    <property type="entry name" value="DIACETYLCHITOBIOSE BINDING PROTEIN DASA"/>
    <property type="match status" value="1"/>
</dbReference>
<keyword evidence="1" id="KW-0732">Signal</keyword>
<name>A0A1I0EMK2_9FIRM</name>